<evidence type="ECO:0000313" key="1">
    <source>
        <dbReference type="EMBL" id="JAD62538.1"/>
    </source>
</evidence>
<reference evidence="1" key="1">
    <citation type="submission" date="2014-09" db="EMBL/GenBank/DDBJ databases">
        <authorList>
            <person name="Magalhaes I.L.F."/>
            <person name="Oliveira U."/>
            <person name="Santos F.R."/>
            <person name="Vidigal T.H.D.A."/>
            <person name="Brescovit A.D."/>
            <person name="Santos A.J."/>
        </authorList>
    </citation>
    <scope>NUCLEOTIDE SEQUENCE</scope>
    <source>
        <tissue evidence="1">Shoot tissue taken approximately 20 cm above the soil surface</tissue>
    </source>
</reference>
<accession>A0A0A9BK55</accession>
<dbReference type="EMBL" id="GBRH01235357">
    <property type="protein sequence ID" value="JAD62538.1"/>
    <property type="molecule type" value="Transcribed_RNA"/>
</dbReference>
<organism evidence="1">
    <name type="scientific">Arundo donax</name>
    <name type="common">Giant reed</name>
    <name type="synonym">Donax arundinaceus</name>
    <dbReference type="NCBI Taxonomy" id="35708"/>
    <lineage>
        <taxon>Eukaryota</taxon>
        <taxon>Viridiplantae</taxon>
        <taxon>Streptophyta</taxon>
        <taxon>Embryophyta</taxon>
        <taxon>Tracheophyta</taxon>
        <taxon>Spermatophyta</taxon>
        <taxon>Magnoliopsida</taxon>
        <taxon>Liliopsida</taxon>
        <taxon>Poales</taxon>
        <taxon>Poaceae</taxon>
        <taxon>PACMAD clade</taxon>
        <taxon>Arundinoideae</taxon>
        <taxon>Arundineae</taxon>
        <taxon>Arundo</taxon>
    </lineage>
</organism>
<proteinExistence type="predicted"/>
<dbReference type="AlphaFoldDB" id="A0A0A9BK55"/>
<sequence>MSQLYKHINILSSAHSGILRYVGCSCSASVHSP</sequence>
<reference evidence="1" key="2">
    <citation type="journal article" date="2015" name="Data Brief">
        <title>Shoot transcriptome of the giant reed, Arundo donax.</title>
        <authorList>
            <person name="Barrero R.A."/>
            <person name="Guerrero F.D."/>
            <person name="Moolhuijzen P."/>
            <person name="Goolsby J.A."/>
            <person name="Tidwell J."/>
            <person name="Bellgard S.E."/>
            <person name="Bellgard M.I."/>
        </authorList>
    </citation>
    <scope>NUCLEOTIDE SEQUENCE</scope>
    <source>
        <tissue evidence="1">Shoot tissue taken approximately 20 cm above the soil surface</tissue>
    </source>
</reference>
<name>A0A0A9BK55_ARUDO</name>
<protein>
    <submittedName>
        <fullName evidence="1">Uncharacterized protein</fullName>
    </submittedName>
</protein>